<name>A0A6G1X1V9_9BACI</name>
<accession>A0A6G1X1V9</accession>
<dbReference type="InterPro" id="IPR013974">
    <property type="entry name" value="SAF"/>
</dbReference>
<feature type="domain" description="SAF" evidence="2">
    <location>
        <begin position="28"/>
        <end position="103"/>
    </location>
</feature>
<sequence>MIEKELIVYMEQETTAGEKNSLVIDARDNVGIALTDLKVGDMCLVSIGNKVVQVELRDDVAFGHKFALKTFAKDESVYKYGEEIGKTTSSVPIGSWIHTHNMYCDRGLKE</sequence>
<gene>
    <name evidence="3" type="ORF">GH754_01125</name>
</gene>
<dbReference type="Proteomes" id="UP000480185">
    <property type="component" value="Unassembled WGS sequence"/>
</dbReference>
<evidence type="ECO:0000259" key="2">
    <source>
        <dbReference type="SMART" id="SM00858"/>
    </source>
</evidence>
<dbReference type="CDD" id="cd11613">
    <property type="entry name" value="SAF_AH_GD"/>
    <property type="match status" value="1"/>
</dbReference>
<evidence type="ECO:0000313" key="4">
    <source>
        <dbReference type="Proteomes" id="UP000480185"/>
    </source>
</evidence>
<protein>
    <submittedName>
        <fullName evidence="3">Altronate dehydratase</fullName>
    </submittedName>
</protein>
<keyword evidence="1" id="KW-0456">Lyase</keyword>
<dbReference type="GO" id="GO:0016829">
    <property type="term" value="F:lyase activity"/>
    <property type="evidence" value="ECO:0007669"/>
    <property type="project" value="UniProtKB-KW"/>
</dbReference>
<dbReference type="EMBL" id="WJNH01000001">
    <property type="protein sequence ID" value="MRG84924.1"/>
    <property type="molecule type" value="Genomic_DNA"/>
</dbReference>
<comment type="caution">
    <text evidence="3">The sequence shown here is derived from an EMBL/GenBank/DDBJ whole genome shotgun (WGS) entry which is preliminary data.</text>
</comment>
<proteinExistence type="predicted"/>
<keyword evidence="4" id="KW-1185">Reference proteome</keyword>
<evidence type="ECO:0000313" key="3">
    <source>
        <dbReference type="EMBL" id="MRG84924.1"/>
    </source>
</evidence>
<dbReference type="InterPro" id="IPR044144">
    <property type="entry name" value="SAF_UxaA/GarD"/>
</dbReference>
<reference evidence="3 4" key="1">
    <citation type="submission" date="2019-11" db="EMBL/GenBank/DDBJ databases">
        <authorList>
            <person name="Li J."/>
        </authorList>
    </citation>
    <scope>NUCLEOTIDE SEQUENCE [LARGE SCALE GENOMIC DNA]</scope>
    <source>
        <strain evidence="3 4">J4</strain>
    </source>
</reference>
<evidence type="ECO:0000256" key="1">
    <source>
        <dbReference type="ARBA" id="ARBA00023239"/>
    </source>
</evidence>
<dbReference type="OrthoDB" id="9804574at2"/>
<organism evidence="3 4">
    <name type="scientific">Salinibacillus xinjiangensis</name>
    <dbReference type="NCBI Taxonomy" id="1229268"/>
    <lineage>
        <taxon>Bacteria</taxon>
        <taxon>Bacillati</taxon>
        <taxon>Bacillota</taxon>
        <taxon>Bacilli</taxon>
        <taxon>Bacillales</taxon>
        <taxon>Bacillaceae</taxon>
        <taxon>Salinibacillus</taxon>
    </lineage>
</organism>
<dbReference type="Gene3D" id="2.30.130.110">
    <property type="match status" value="1"/>
</dbReference>
<dbReference type="SMART" id="SM00858">
    <property type="entry name" value="SAF"/>
    <property type="match status" value="1"/>
</dbReference>
<dbReference type="AlphaFoldDB" id="A0A6G1X1V9"/>